<evidence type="ECO:0000313" key="4">
    <source>
        <dbReference type="Proteomes" id="UP001595844"/>
    </source>
</evidence>
<comment type="caution">
    <text evidence="3">The sequence shown here is derived from an EMBL/GenBank/DDBJ whole genome shotgun (WGS) entry which is preliminary data.</text>
</comment>
<feature type="signal peptide" evidence="2">
    <location>
        <begin position="1"/>
        <end position="23"/>
    </location>
</feature>
<name>A0ABV8VBS2_9NOCA</name>
<evidence type="ECO:0000313" key="3">
    <source>
        <dbReference type="EMBL" id="MFC4373126.1"/>
    </source>
</evidence>
<dbReference type="RefSeq" id="WP_378555646.1">
    <property type="nucleotide sequence ID" value="NZ_JBHSDL010000004.1"/>
</dbReference>
<feature type="chain" id="PRO_5046477682" evidence="2">
    <location>
        <begin position="24"/>
        <end position="152"/>
    </location>
</feature>
<accession>A0ABV8VBS2</accession>
<dbReference type="EMBL" id="JBHSDL010000004">
    <property type="protein sequence ID" value="MFC4373126.1"/>
    <property type="molecule type" value="Genomic_DNA"/>
</dbReference>
<reference evidence="4" key="1">
    <citation type="journal article" date="2019" name="Int. J. Syst. Evol. Microbiol.">
        <title>The Global Catalogue of Microorganisms (GCM) 10K type strain sequencing project: providing services to taxonomists for standard genome sequencing and annotation.</title>
        <authorList>
            <consortium name="The Broad Institute Genomics Platform"/>
            <consortium name="The Broad Institute Genome Sequencing Center for Infectious Disease"/>
            <person name="Wu L."/>
            <person name="Ma J."/>
        </authorList>
    </citation>
    <scope>NUCLEOTIDE SEQUENCE [LARGE SCALE GENOMIC DNA]</scope>
    <source>
        <strain evidence="4">IBRC-M 10490</strain>
    </source>
</reference>
<keyword evidence="2" id="KW-0732">Signal</keyword>
<keyword evidence="4" id="KW-1185">Reference proteome</keyword>
<dbReference type="Proteomes" id="UP001595844">
    <property type="component" value="Unassembled WGS sequence"/>
</dbReference>
<feature type="compositionally biased region" description="Basic and acidic residues" evidence="1">
    <location>
        <begin position="60"/>
        <end position="70"/>
    </location>
</feature>
<organism evidence="3 4">
    <name type="scientific">Nocardia halotolerans</name>
    <dbReference type="NCBI Taxonomy" id="1755878"/>
    <lineage>
        <taxon>Bacteria</taxon>
        <taxon>Bacillati</taxon>
        <taxon>Actinomycetota</taxon>
        <taxon>Actinomycetes</taxon>
        <taxon>Mycobacteriales</taxon>
        <taxon>Nocardiaceae</taxon>
        <taxon>Nocardia</taxon>
    </lineage>
</organism>
<gene>
    <name evidence="3" type="ORF">ACFO5K_03345</name>
</gene>
<protein>
    <submittedName>
        <fullName evidence="3">Uncharacterized protein</fullName>
    </submittedName>
</protein>
<evidence type="ECO:0000256" key="2">
    <source>
        <dbReference type="SAM" id="SignalP"/>
    </source>
</evidence>
<evidence type="ECO:0000256" key="1">
    <source>
        <dbReference type="SAM" id="MobiDB-lite"/>
    </source>
</evidence>
<feature type="region of interest" description="Disordered" evidence="1">
    <location>
        <begin position="31"/>
        <end position="92"/>
    </location>
</feature>
<proteinExistence type="predicted"/>
<sequence>MPNKKSIVGMLGAITLFFGMIFAATATSDSNDWPPADSAKNNPHAPPAPIETIGPFAGTPKDKIPGRPDGRPSNLGPDAQNQGPVGDRPTGVELEKRQRAVAGQNDQWICYSNSGEYVTDIIVTLADPKMQLSKEQRDAICVTNGAVRSSQR</sequence>